<protein>
    <recommendedName>
        <fullName evidence="2">HigA2-like helix-turn-helix domain-containing protein</fullName>
    </recommendedName>
</protein>
<sequence length="89" mass="10429">MKIKEIRKLSKADKLQIAKMVDFARWLFCYMEKYSMTISEVATYSDLRNRAIQDFIDINRDLSLMDIAKIEIGVGKIVRSRIKMVVVPK</sequence>
<dbReference type="AlphaFoldDB" id="A0A0F9F5J2"/>
<accession>A0A0F9F5J2</accession>
<dbReference type="EMBL" id="LAZR01034076">
    <property type="protein sequence ID" value="KKL46317.1"/>
    <property type="molecule type" value="Genomic_DNA"/>
</dbReference>
<evidence type="ECO:0000313" key="1">
    <source>
        <dbReference type="EMBL" id="KKL46317.1"/>
    </source>
</evidence>
<gene>
    <name evidence="1" type="ORF">LCGC14_2346750</name>
</gene>
<comment type="caution">
    <text evidence="1">The sequence shown here is derived from an EMBL/GenBank/DDBJ whole genome shotgun (WGS) entry which is preliminary data.</text>
</comment>
<organism evidence="1">
    <name type="scientific">marine sediment metagenome</name>
    <dbReference type="NCBI Taxonomy" id="412755"/>
    <lineage>
        <taxon>unclassified sequences</taxon>
        <taxon>metagenomes</taxon>
        <taxon>ecological metagenomes</taxon>
    </lineage>
</organism>
<name>A0A0F9F5J2_9ZZZZ</name>
<evidence type="ECO:0008006" key="2">
    <source>
        <dbReference type="Google" id="ProtNLM"/>
    </source>
</evidence>
<reference evidence="1" key="1">
    <citation type="journal article" date="2015" name="Nature">
        <title>Complex archaea that bridge the gap between prokaryotes and eukaryotes.</title>
        <authorList>
            <person name="Spang A."/>
            <person name="Saw J.H."/>
            <person name="Jorgensen S.L."/>
            <person name="Zaremba-Niedzwiedzka K."/>
            <person name="Martijn J."/>
            <person name="Lind A.E."/>
            <person name="van Eijk R."/>
            <person name="Schleper C."/>
            <person name="Guy L."/>
            <person name="Ettema T.J."/>
        </authorList>
    </citation>
    <scope>NUCLEOTIDE SEQUENCE</scope>
</reference>
<proteinExistence type="predicted"/>